<name>A0A645IPN8_9ZZZZ</name>
<organism evidence="1">
    <name type="scientific">bioreactor metagenome</name>
    <dbReference type="NCBI Taxonomy" id="1076179"/>
    <lineage>
        <taxon>unclassified sequences</taxon>
        <taxon>metagenomes</taxon>
        <taxon>ecological metagenomes</taxon>
    </lineage>
</organism>
<accession>A0A645IPN8</accession>
<evidence type="ECO:0000313" key="1">
    <source>
        <dbReference type="EMBL" id="MPN53315.1"/>
    </source>
</evidence>
<reference evidence="1" key="1">
    <citation type="submission" date="2019-08" db="EMBL/GenBank/DDBJ databases">
        <authorList>
            <person name="Kucharzyk K."/>
            <person name="Murdoch R.W."/>
            <person name="Higgins S."/>
            <person name="Loffler F."/>
        </authorList>
    </citation>
    <scope>NUCLEOTIDE SEQUENCE</scope>
</reference>
<dbReference type="AlphaFoldDB" id="A0A645IPN8"/>
<dbReference type="InterPro" id="IPR019650">
    <property type="entry name" value="DUF2513"/>
</dbReference>
<dbReference type="EMBL" id="VSSQ01120322">
    <property type="protein sequence ID" value="MPN53315.1"/>
    <property type="molecule type" value="Genomic_DNA"/>
</dbReference>
<gene>
    <name evidence="1" type="ORF">SDC9_200979</name>
</gene>
<evidence type="ECO:0008006" key="2">
    <source>
        <dbReference type="Google" id="ProtNLM"/>
    </source>
</evidence>
<dbReference type="Pfam" id="PF10711">
    <property type="entry name" value="DUF2513"/>
    <property type="match status" value="1"/>
</dbReference>
<proteinExistence type="predicted"/>
<sequence length="131" mass="14638">MQRDMDLMRKILLKIEEIFPAGDLVIHGVPLDGYDKLLIADHCQLLFEAGLINAYEPRRGGQGAKVLFYSVGNLTNSGYDFLDKIREDTVWNRTKTIIKDKGLPMVVDVVKEISSTVISSMVEGAIKGLKQ</sequence>
<protein>
    <recommendedName>
        <fullName evidence="2">DUF2513 domain-containing protein</fullName>
    </recommendedName>
</protein>
<comment type="caution">
    <text evidence="1">The sequence shown here is derived from an EMBL/GenBank/DDBJ whole genome shotgun (WGS) entry which is preliminary data.</text>
</comment>